<keyword evidence="2" id="KW-1185">Reference proteome</keyword>
<sequence>MNYYYYYFFFVFGLQACLLLVAAASSSSSSNIFLSEDVLKDQRYAGRNLLQTKRKCQQSFEFANYTILTSKCKGPDYPKNQCCSALGDFACQYAQLINDASYDCSSIMLTYIYQHTGYPQGLFSSECRENIPCSVDSPTSSPIADANAATVDDIALLFIPQTLIFVFTFLSLHFCHN</sequence>
<evidence type="ECO:0000313" key="2">
    <source>
        <dbReference type="Proteomes" id="UP000827976"/>
    </source>
</evidence>
<accession>A0ACB7UIW2</accession>
<gene>
    <name evidence="1" type="ORF">IHE45_16G089600</name>
</gene>
<reference evidence="2" key="1">
    <citation type="journal article" date="2022" name="Nat. Commun.">
        <title>Chromosome evolution and the genetic basis of agronomically important traits in greater yam.</title>
        <authorList>
            <person name="Bredeson J.V."/>
            <person name="Lyons J.B."/>
            <person name="Oniyinde I.O."/>
            <person name="Okereke N.R."/>
            <person name="Kolade O."/>
            <person name="Nnabue I."/>
            <person name="Nwadili C.O."/>
            <person name="Hribova E."/>
            <person name="Parker M."/>
            <person name="Nwogha J."/>
            <person name="Shu S."/>
            <person name="Carlson J."/>
            <person name="Kariba R."/>
            <person name="Muthemba S."/>
            <person name="Knop K."/>
            <person name="Barton G.J."/>
            <person name="Sherwood A.V."/>
            <person name="Lopez-Montes A."/>
            <person name="Asiedu R."/>
            <person name="Jamnadass R."/>
            <person name="Muchugi A."/>
            <person name="Goodstein D."/>
            <person name="Egesi C.N."/>
            <person name="Featherston J."/>
            <person name="Asfaw A."/>
            <person name="Simpson G.G."/>
            <person name="Dolezel J."/>
            <person name="Hendre P.S."/>
            <person name="Van Deynze A."/>
            <person name="Kumar P.L."/>
            <person name="Obidiegwu J.E."/>
            <person name="Bhattacharjee R."/>
            <person name="Rokhsar D.S."/>
        </authorList>
    </citation>
    <scope>NUCLEOTIDE SEQUENCE [LARGE SCALE GENOMIC DNA]</scope>
    <source>
        <strain evidence="2">cv. TDa95/00328</strain>
    </source>
</reference>
<dbReference type="Proteomes" id="UP000827976">
    <property type="component" value="Chromosome 16"/>
</dbReference>
<organism evidence="1 2">
    <name type="scientific">Dioscorea alata</name>
    <name type="common">Purple yam</name>
    <dbReference type="NCBI Taxonomy" id="55571"/>
    <lineage>
        <taxon>Eukaryota</taxon>
        <taxon>Viridiplantae</taxon>
        <taxon>Streptophyta</taxon>
        <taxon>Embryophyta</taxon>
        <taxon>Tracheophyta</taxon>
        <taxon>Spermatophyta</taxon>
        <taxon>Magnoliopsida</taxon>
        <taxon>Liliopsida</taxon>
        <taxon>Dioscoreales</taxon>
        <taxon>Dioscoreaceae</taxon>
        <taxon>Dioscorea</taxon>
    </lineage>
</organism>
<evidence type="ECO:0000313" key="1">
    <source>
        <dbReference type="EMBL" id="KAH7660294.1"/>
    </source>
</evidence>
<comment type="caution">
    <text evidence="1">The sequence shown here is derived from an EMBL/GenBank/DDBJ whole genome shotgun (WGS) entry which is preliminary data.</text>
</comment>
<name>A0ACB7UIW2_DIOAL</name>
<protein>
    <submittedName>
        <fullName evidence="1">Uncharacterized protein</fullName>
    </submittedName>
</protein>
<dbReference type="EMBL" id="CM037026">
    <property type="protein sequence ID" value="KAH7660294.1"/>
    <property type="molecule type" value="Genomic_DNA"/>
</dbReference>
<proteinExistence type="predicted"/>